<feature type="transmembrane region" description="Helical" evidence="1">
    <location>
        <begin position="348"/>
        <end position="376"/>
    </location>
</feature>
<comment type="caution">
    <text evidence="2">The sequence shown here is derived from an EMBL/GenBank/DDBJ whole genome shotgun (WGS) entry which is preliminary data.</text>
</comment>
<proteinExistence type="predicted"/>
<evidence type="ECO:0000313" key="3">
    <source>
        <dbReference type="Proteomes" id="UP001499994"/>
    </source>
</evidence>
<evidence type="ECO:0008006" key="4">
    <source>
        <dbReference type="Google" id="ProtNLM"/>
    </source>
</evidence>
<feature type="transmembrane region" description="Helical" evidence="1">
    <location>
        <begin position="45"/>
        <end position="64"/>
    </location>
</feature>
<name>A0ABP7KRN3_9GAMM</name>
<keyword evidence="1" id="KW-0472">Membrane</keyword>
<feature type="transmembrane region" description="Helical" evidence="1">
    <location>
        <begin position="152"/>
        <end position="171"/>
    </location>
</feature>
<feature type="transmembrane region" description="Helical" evidence="1">
    <location>
        <begin position="12"/>
        <end position="33"/>
    </location>
</feature>
<evidence type="ECO:0000313" key="2">
    <source>
        <dbReference type="EMBL" id="GAA3884345.1"/>
    </source>
</evidence>
<accession>A0ABP7KRN3</accession>
<feature type="transmembrane region" description="Helical" evidence="1">
    <location>
        <begin position="76"/>
        <end position="94"/>
    </location>
</feature>
<feature type="transmembrane region" description="Helical" evidence="1">
    <location>
        <begin position="313"/>
        <end position="336"/>
    </location>
</feature>
<feature type="transmembrane region" description="Helical" evidence="1">
    <location>
        <begin position="106"/>
        <end position="132"/>
    </location>
</feature>
<organism evidence="2 3">
    <name type="scientific">Gibbsiella dentisursi</name>
    <dbReference type="NCBI Taxonomy" id="796890"/>
    <lineage>
        <taxon>Bacteria</taxon>
        <taxon>Pseudomonadati</taxon>
        <taxon>Pseudomonadota</taxon>
        <taxon>Gammaproteobacteria</taxon>
        <taxon>Enterobacterales</taxon>
        <taxon>Yersiniaceae</taxon>
        <taxon>Gibbsiella</taxon>
    </lineage>
</organism>
<feature type="transmembrane region" description="Helical" evidence="1">
    <location>
        <begin position="183"/>
        <end position="203"/>
    </location>
</feature>
<dbReference type="EMBL" id="BAABDG010000002">
    <property type="protein sequence ID" value="GAA3884345.1"/>
    <property type="molecule type" value="Genomic_DNA"/>
</dbReference>
<reference evidence="3" key="1">
    <citation type="journal article" date="2019" name="Int. J. Syst. Evol. Microbiol.">
        <title>The Global Catalogue of Microorganisms (GCM) 10K type strain sequencing project: providing services to taxonomists for standard genome sequencing and annotation.</title>
        <authorList>
            <consortium name="The Broad Institute Genomics Platform"/>
            <consortium name="The Broad Institute Genome Sequencing Center for Infectious Disease"/>
            <person name="Wu L."/>
            <person name="Ma J."/>
        </authorList>
    </citation>
    <scope>NUCLEOTIDE SEQUENCE [LARGE SCALE GENOMIC DNA]</scope>
    <source>
        <strain evidence="3">JCM 17201</strain>
    </source>
</reference>
<dbReference type="Proteomes" id="UP001499994">
    <property type="component" value="Unassembled WGS sequence"/>
</dbReference>
<sequence>MRISKDFFIKSSIYLILLRSPIILLTMSAYIVSDRRIFSDFLYKLFPFVIFILISIIFSISMGNEIGNIIGQTRDIFLTIIVAALLITACKYNDSDSTCYETIKKCFIIIAVAKLLMLAYAFATGVNVTALVKQVTEVWGIEMMTMGTTDSVVGRIQIPMDAATPYFLYFYTKELIEKRKINSFSTIIFSLLCFSMLLTFSRLMWFQTALFIIIAVLVEASMTRIIIISIVGIIVLALLMYFTPLGGMITSIIDSRINGQNINDASDIERLIQNRGIINEIYKYPVLGQGLGHYIPNLTRSASTKYLYETQSLSMVMVFGMLGVFIFLLLIFWLVLPREKKVYKYYGPVFFLFFWGACGSFNPFLFGASGGVILYLSARFNNIKFMLENNGNPRNYIKP</sequence>
<gene>
    <name evidence="2" type="ORF">GCM10022405_07180</name>
</gene>
<feature type="transmembrane region" description="Helical" evidence="1">
    <location>
        <begin position="209"/>
        <end position="242"/>
    </location>
</feature>
<evidence type="ECO:0000256" key="1">
    <source>
        <dbReference type="SAM" id="Phobius"/>
    </source>
</evidence>
<keyword evidence="1" id="KW-1133">Transmembrane helix</keyword>
<protein>
    <recommendedName>
        <fullName evidence="4">O-antigen ligase</fullName>
    </recommendedName>
</protein>
<keyword evidence="1" id="KW-0812">Transmembrane</keyword>
<keyword evidence="3" id="KW-1185">Reference proteome</keyword>
<dbReference type="RefSeq" id="WP_346079212.1">
    <property type="nucleotide sequence ID" value="NZ_BAABDG010000002.1"/>
</dbReference>